<feature type="domain" description="MurNAc-LAA" evidence="5">
    <location>
        <begin position="269"/>
        <end position="420"/>
    </location>
</feature>
<reference evidence="6" key="1">
    <citation type="submission" date="2022-12" db="EMBL/GenBank/DDBJ databases">
        <title>Reference genome sequencing for broad-spectrum identification of bacterial and archaeal isolates by mass spectrometry.</title>
        <authorList>
            <person name="Sekiguchi Y."/>
            <person name="Tourlousse D.M."/>
        </authorList>
    </citation>
    <scope>NUCLEOTIDE SEQUENCE</scope>
    <source>
        <strain evidence="6">H2</strain>
    </source>
</reference>
<gene>
    <name evidence="6" type="ORF">GHYDROH2_30570</name>
</gene>
<proteinExistence type="predicted"/>
<dbReference type="EMBL" id="BSDS01000002">
    <property type="protein sequence ID" value="GLI39556.1"/>
    <property type="molecule type" value="Genomic_DNA"/>
</dbReference>
<sequence length="429" mass="47118">MITLNEAGEPLLARRIFVKNIGLFLASMLFPRGAFAAKSQKAKSTKGGLINLSGPAYVTEIRHWSSPAYSRISVTLDRETRYEHRLLKQDRETAISHSICIDIKDAGLSEWLNDIPAGGGLLKSARISKLNGNLVRLIIDVESIKDFQVFSFYDPFRIILDIHGERRTEISKHEESIQNRPPAADEKKPEPGKDKSSQTKLKPGKIRRIVIDPGHGGKDPGAVGVKGVMEKDVALAIGTKLADKIRQELGINVVMTRTSDVFIPLQERTSIANKVGADLFVSIHANASPNRNTAGIESYYLNLAKTEKAAQLAANENGTSLEKVSLLQAILFDLMANYKLNDSAHLADEVQKALYKRVSSKFHGSRNLGVKQGPFFVLVGATMPSILVETAFLSNEMEEARLADPQYQDATAEGILKGIGSYITGLRRD</sequence>
<dbReference type="SUPFAM" id="SSF53187">
    <property type="entry name" value="Zn-dependent exopeptidases"/>
    <property type="match status" value="1"/>
</dbReference>
<protein>
    <recommendedName>
        <fullName evidence="2">N-acetylmuramoyl-L-alanine amidase</fullName>
        <ecNumber evidence="2">3.5.1.28</ecNumber>
    </recommendedName>
</protein>
<dbReference type="FunFam" id="3.40.630.40:FF:000005">
    <property type="entry name" value="N-acetylmuramoyl-L-alanine amidase (AmiA)"/>
    <property type="match status" value="1"/>
</dbReference>
<accession>A0A9W6LEH7</accession>
<feature type="region of interest" description="Disordered" evidence="4">
    <location>
        <begin position="170"/>
        <end position="205"/>
    </location>
</feature>
<dbReference type="SMART" id="SM00646">
    <property type="entry name" value="Ami_3"/>
    <property type="match status" value="1"/>
</dbReference>
<comment type="catalytic activity">
    <reaction evidence="1">
        <text>Hydrolyzes the link between N-acetylmuramoyl residues and L-amino acid residues in certain cell-wall glycopeptides.</text>
        <dbReference type="EC" id="3.5.1.28"/>
    </reaction>
</comment>
<evidence type="ECO:0000313" key="6">
    <source>
        <dbReference type="EMBL" id="GLI39556.1"/>
    </source>
</evidence>
<dbReference type="PANTHER" id="PTHR30404">
    <property type="entry name" value="N-ACETYLMURAMOYL-L-ALANINE AMIDASE"/>
    <property type="match status" value="1"/>
</dbReference>
<name>A0A9W6LEH7_9BACT</name>
<organism evidence="6 7">
    <name type="scientific">Geobacter hydrogenophilus</name>
    <dbReference type="NCBI Taxonomy" id="40983"/>
    <lineage>
        <taxon>Bacteria</taxon>
        <taxon>Pseudomonadati</taxon>
        <taxon>Thermodesulfobacteriota</taxon>
        <taxon>Desulfuromonadia</taxon>
        <taxon>Geobacterales</taxon>
        <taxon>Geobacteraceae</taxon>
        <taxon>Geobacter</taxon>
    </lineage>
</organism>
<evidence type="ECO:0000259" key="5">
    <source>
        <dbReference type="SMART" id="SM00646"/>
    </source>
</evidence>
<evidence type="ECO:0000256" key="4">
    <source>
        <dbReference type="SAM" id="MobiDB-lite"/>
    </source>
</evidence>
<keyword evidence="3" id="KW-0378">Hydrolase</keyword>
<dbReference type="InterPro" id="IPR050695">
    <property type="entry name" value="N-acetylmuramoyl_amidase_3"/>
</dbReference>
<evidence type="ECO:0000256" key="3">
    <source>
        <dbReference type="ARBA" id="ARBA00022801"/>
    </source>
</evidence>
<keyword evidence="7" id="KW-1185">Reference proteome</keyword>
<dbReference type="Pfam" id="PF01520">
    <property type="entry name" value="Amidase_3"/>
    <property type="match status" value="1"/>
</dbReference>
<evidence type="ECO:0000256" key="1">
    <source>
        <dbReference type="ARBA" id="ARBA00001561"/>
    </source>
</evidence>
<dbReference type="Gene3D" id="2.60.40.3500">
    <property type="match status" value="1"/>
</dbReference>
<dbReference type="GO" id="GO:0008745">
    <property type="term" value="F:N-acetylmuramoyl-L-alanine amidase activity"/>
    <property type="evidence" value="ECO:0007669"/>
    <property type="project" value="UniProtKB-EC"/>
</dbReference>
<comment type="caution">
    <text evidence="6">The sequence shown here is derived from an EMBL/GenBank/DDBJ whole genome shotgun (WGS) entry which is preliminary data.</text>
</comment>
<dbReference type="Proteomes" id="UP001144352">
    <property type="component" value="Unassembled WGS sequence"/>
</dbReference>
<dbReference type="InterPro" id="IPR002508">
    <property type="entry name" value="MurNAc-LAA_cat"/>
</dbReference>
<evidence type="ECO:0000256" key="2">
    <source>
        <dbReference type="ARBA" id="ARBA00011901"/>
    </source>
</evidence>
<dbReference type="Gene3D" id="3.40.630.40">
    <property type="entry name" value="Zn-dependent exopeptidases"/>
    <property type="match status" value="1"/>
</dbReference>
<dbReference type="PANTHER" id="PTHR30404:SF0">
    <property type="entry name" value="N-ACETYLMURAMOYL-L-ALANINE AMIDASE AMIC"/>
    <property type="match status" value="1"/>
</dbReference>
<dbReference type="CDD" id="cd02696">
    <property type="entry name" value="MurNAc-LAA"/>
    <property type="match status" value="1"/>
</dbReference>
<evidence type="ECO:0000313" key="7">
    <source>
        <dbReference type="Proteomes" id="UP001144352"/>
    </source>
</evidence>
<dbReference type="EC" id="3.5.1.28" evidence="2"/>
<dbReference type="RefSeq" id="WP_214187494.1">
    <property type="nucleotide sequence ID" value="NZ_BSDS01000002.1"/>
</dbReference>
<dbReference type="GO" id="GO:0009253">
    <property type="term" value="P:peptidoglycan catabolic process"/>
    <property type="evidence" value="ECO:0007669"/>
    <property type="project" value="InterPro"/>
</dbReference>
<dbReference type="AlphaFoldDB" id="A0A9W6LEH7"/>
<feature type="compositionally biased region" description="Basic and acidic residues" evidence="4">
    <location>
        <begin position="170"/>
        <end position="197"/>
    </location>
</feature>
<dbReference type="GO" id="GO:0030288">
    <property type="term" value="C:outer membrane-bounded periplasmic space"/>
    <property type="evidence" value="ECO:0007669"/>
    <property type="project" value="TreeGrafter"/>
</dbReference>